<dbReference type="OrthoDB" id="7336780at2"/>
<dbReference type="AlphaFoldDB" id="A0A1P8QYC6"/>
<feature type="region of interest" description="Disordered" evidence="1">
    <location>
        <begin position="379"/>
        <end position="405"/>
    </location>
</feature>
<organism evidence="3">
    <name type="scientific">Brevirhabdus pacifica</name>
    <dbReference type="NCBI Taxonomy" id="1267768"/>
    <lineage>
        <taxon>Bacteria</taxon>
        <taxon>Pseudomonadati</taxon>
        <taxon>Pseudomonadota</taxon>
        <taxon>Alphaproteobacteria</taxon>
        <taxon>Rhodobacterales</taxon>
        <taxon>Paracoccaceae</taxon>
        <taxon>Brevirhabdus</taxon>
    </lineage>
</organism>
<dbReference type="InterPro" id="IPR013830">
    <property type="entry name" value="SGNH_hydro"/>
</dbReference>
<name>A0A1P8QYC6_9RHOB</name>
<dbReference type="Pfam" id="PF13472">
    <property type="entry name" value="Lipase_GDSL_2"/>
    <property type="match status" value="1"/>
</dbReference>
<evidence type="ECO:0000259" key="2">
    <source>
        <dbReference type="Pfam" id="PF13472"/>
    </source>
</evidence>
<protein>
    <recommendedName>
        <fullName evidence="2">SGNH hydrolase-type esterase domain-containing protein</fullName>
    </recommendedName>
</protein>
<sequence>MRDTVRAGISVLLASAVLLVVLEMVSALAFYHKNRGALPPSSTVAALMKLTGVLAPPPERPSKLQTLVEMRSREPRVYPHYLFNPQLHERPAFYHLGNVARSRILFCDEAGYWASWISDEIGFRNPAGQLGGAVDYILLGDSFTEGACEAEADTFAGQFRAAGQRVMNLGRGGSGPLFQLATLREFGPLVRARQVVWFVFAGNDMANLREEKTTPLIRYLEDPAYSQDLAGRRDEVSARLEHFLDRQVALDLERREQGRELPYAAQGYGETLDIIEAREKEAGLFGQVAAAILRQTRAQGAALRIVLLEHPSEGYPHDIQDSTAGAVRGFAEKAGVPLLHVDRAALAAEPDLYTPVGSHFGAEGYRRIAGRVQAWLTGLGAGPEKAPEKAPEKGQEKDRGGVRAR</sequence>
<feature type="domain" description="SGNH hydrolase-type esterase" evidence="2">
    <location>
        <begin position="138"/>
        <end position="367"/>
    </location>
</feature>
<gene>
    <name evidence="3" type="ORF">BV394_16025</name>
</gene>
<accession>A0A1P8QYC6</accession>
<dbReference type="GO" id="GO:0016788">
    <property type="term" value="F:hydrolase activity, acting on ester bonds"/>
    <property type="evidence" value="ECO:0007669"/>
    <property type="project" value="UniProtKB-ARBA"/>
</dbReference>
<dbReference type="InterPro" id="IPR036514">
    <property type="entry name" value="SGNH_hydro_sf"/>
</dbReference>
<dbReference type="RefSeq" id="WP_076981322.1">
    <property type="nucleotide sequence ID" value="NZ_CP019127.1"/>
</dbReference>
<geneLocation type="plasmid" evidence="3">
    <name>unnamed</name>
</geneLocation>
<proteinExistence type="predicted"/>
<keyword evidence="3" id="KW-0614">Plasmid</keyword>
<reference evidence="3" key="1">
    <citation type="submission" date="2017-01" db="EMBL/GenBank/DDBJ databases">
        <title>Genomic analysis of Xuhuaishuia manganoxidans DY6-4.</title>
        <authorList>
            <person name="Wang X."/>
        </authorList>
    </citation>
    <scope>NUCLEOTIDE SEQUENCE</scope>
    <source>
        <strain evidence="3">DY6-4</strain>
        <plasmid evidence="3">unnamed</plasmid>
    </source>
</reference>
<accession>A0A2M9D488</accession>
<feature type="compositionally biased region" description="Basic and acidic residues" evidence="1">
    <location>
        <begin position="385"/>
        <end position="405"/>
    </location>
</feature>
<dbReference type="EMBL" id="CP019127">
    <property type="protein sequence ID" value="APX91399.1"/>
    <property type="molecule type" value="Genomic_DNA"/>
</dbReference>
<evidence type="ECO:0000313" key="3">
    <source>
        <dbReference type="EMBL" id="APX91399.1"/>
    </source>
</evidence>
<dbReference type="SUPFAM" id="SSF52266">
    <property type="entry name" value="SGNH hydrolase"/>
    <property type="match status" value="1"/>
</dbReference>
<evidence type="ECO:0000256" key="1">
    <source>
        <dbReference type="SAM" id="MobiDB-lite"/>
    </source>
</evidence>
<dbReference type="Gene3D" id="3.40.50.1110">
    <property type="entry name" value="SGNH hydrolase"/>
    <property type="match status" value="1"/>
</dbReference>